<dbReference type="EMBL" id="HG994373">
    <property type="protein sequence ID" value="CAF1769587.1"/>
    <property type="molecule type" value="Genomic_DNA"/>
</dbReference>
<accession>A0A816J8L6</accession>
<dbReference type="AlphaFoldDB" id="A0A816J8L6"/>
<sequence length="126" mass="14116">MEENVGNGREDLGKSLLVENKGISNDPSLNGTPLMNPTLLEHDGLPHFQDAYNQASVAMATTQPSLAMATSQASAQSHGVYAATLTQGQRYQQPYQHYYQNYVRDYMQQQRQPLQLQSFDPQNQVI</sequence>
<evidence type="ECO:0000256" key="1">
    <source>
        <dbReference type="SAM" id="MobiDB-lite"/>
    </source>
</evidence>
<name>A0A816J8L6_BRANA</name>
<dbReference type="Proteomes" id="UP001295469">
    <property type="component" value="Chromosome C09"/>
</dbReference>
<gene>
    <name evidence="2" type="ORF">DARMORV10_C09P51260.1</name>
</gene>
<feature type="region of interest" description="Disordered" evidence="1">
    <location>
        <begin position="22"/>
        <end position="41"/>
    </location>
</feature>
<feature type="compositionally biased region" description="Polar residues" evidence="1">
    <location>
        <begin position="22"/>
        <end position="35"/>
    </location>
</feature>
<evidence type="ECO:0000313" key="2">
    <source>
        <dbReference type="EMBL" id="CAF1769587.1"/>
    </source>
</evidence>
<protein>
    <submittedName>
        <fullName evidence="2">(rape) hypothetical protein</fullName>
    </submittedName>
</protein>
<proteinExistence type="predicted"/>
<reference evidence="2" key="1">
    <citation type="submission" date="2021-01" db="EMBL/GenBank/DDBJ databases">
        <authorList>
            <consortium name="Genoscope - CEA"/>
            <person name="William W."/>
        </authorList>
    </citation>
    <scope>NUCLEOTIDE SEQUENCE</scope>
</reference>
<organism evidence="2">
    <name type="scientific">Brassica napus</name>
    <name type="common">Rape</name>
    <dbReference type="NCBI Taxonomy" id="3708"/>
    <lineage>
        <taxon>Eukaryota</taxon>
        <taxon>Viridiplantae</taxon>
        <taxon>Streptophyta</taxon>
        <taxon>Embryophyta</taxon>
        <taxon>Tracheophyta</taxon>
        <taxon>Spermatophyta</taxon>
        <taxon>Magnoliopsida</taxon>
        <taxon>eudicotyledons</taxon>
        <taxon>Gunneridae</taxon>
        <taxon>Pentapetalae</taxon>
        <taxon>rosids</taxon>
        <taxon>malvids</taxon>
        <taxon>Brassicales</taxon>
        <taxon>Brassicaceae</taxon>
        <taxon>Brassiceae</taxon>
        <taxon>Brassica</taxon>
    </lineage>
</organism>